<dbReference type="InterPro" id="IPR001647">
    <property type="entry name" value="HTH_TetR"/>
</dbReference>
<dbReference type="Proteomes" id="UP001596004">
    <property type="component" value="Unassembled WGS sequence"/>
</dbReference>
<proteinExistence type="predicted"/>
<feature type="domain" description="HTH tetR-type" evidence="3">
    <location>
        <begin position="12"/>
        <end position="72"/>
    </location>
</feature>
<dbReference type="InterPro" id="IPR050109">
    <property type="entry name" value="HTH-type_TetR-like_transc_reg"/>
</dbReference>
<dbReference type="Pfam" id="PF00440">
    <property type="entry name" value="TetR_N"/>
    <property type="match status" value="1"/>
</dbReference>
<dbReference type="RefSeq" id="WP_380841372.1">
    <property type="nucleotide sequence ID" value="NZ_JBHSFP010000010.1"/>
</dbReference>
<dbReference type="InterPro" id="IPR036271">
    <property type="entry name" value="Tet_transcr_reg_TetR-rel_C_sf"/>
</dbReference>
<comment type="caution">
    <text evidence="4">The sequence shown here is derived from an EMBL/GenBank/DDBJ whole genome shotgun (WGS) entry which is preliminary data.</text>
</comment>
<evidence type="ECO:0000259" key="3">
    <source>
        <dbReference type="PROSITE" id="PS50977"/>
    </source>
</evidence>
<keyword evidence="1 2" id="KW-0238">DNA-binding</keyword>
<protein>
    <submittedName>
        <fullName evidence="4">TetR/AcrR family transcriptional regulator</fullName>
    </submittedName>
</protein>
<feature type="DNA-binding region" description="H-T-H motif" evidence="2">
    <location>
        <begin position="35"/>
        <end position="54"/>
    </location>
</feature>
<evidence type="ECO:0000313" key="4">
    <source>
        <dbReference type="EMBL" id="MFC4532540.1"/>
    </source>
</evidence>
<dbReference type="PROSITE" id="PS50977">
    <property type="entry name" value="HTH_TETR_2"/>
    <property type="match status" value="1"/>
</dbReference>
<dbReference type="SUPFAM" id="SSF48498">
    <property type="entry name" value="Tetracyclin repressor-like, C-terminal domain"/>
    <property type="match status" value="1"/>
</dbReference>
<dbReference type="PANTHER" id="PTHR30055:SF209">
    <property type="entry name" value="POSSIBLE TRANSCRIPTIONAL REGULATORY PROTEIN (PROBABLY TETR-FAMILY)"/>
    <property type="match status" value="1"/>
</dbReference>
<organism evidence="4 5">
    <name type="scientific">Sphaerisporangium dianthi</name>
    <dbReference type="NCBI Taxonomy" id="1436120"/>
    <lineage>
        <taxon>Bacteria</taxon>
        <taxon>Bacillati</taxon>
        <taxon>Actinomycetota</taxon>
        <taxon>Actinomycetes</taxon>
        <taxon>Streptosporangiales</taxon>
        <taxon>Streptosporangiaceae</taxon>
        <taxon>Sphaerisporangium</taxon>
    </lineage>
</organism>
<dbReference type="SUPFAM" id="SSF46689">
    <property type="entry name" value="Homeodomain-like"/>
    <property type="match status" value="1"/>
</dbReference>
<name>A0ABV9CI65_9ACTN</name>
<dbReference type="EMBL" id="JBHSFP010000010">
    <property type="protein sequence ID" value="MFC4532540.1"/>
    <property type="molecule type" value="Genomic_DNA"/>
</dbReference>
<accession>A0ABV9CI65</accession>
<dbReference type="PANTHER" id="PTHR30055">
    <property type="entry name" value="HTH-TYPE TRANSCRIPTIONAL REGULATOR RUTR"/>
    <property type="match status" value="1"/>
</dbReference>
<keyword evidence="5" id="KW-1185">Reference proteome</keyword>
<evidence type="ECO:0000313" key="5">
    <source>
        <dbReference type="Proteomes" id="UP001596004"/>
    </source>
</evidence>
<evidence type="ECO:0000256" key="2">
    <source>
        <dbReference type="PROSITE-ProRule" id="PRU00335"/>
    </source>
</evidence>
<gene>
    <name evidence="4" type="ORF">ACFO60_17335</name>
</gene>
<reference evidence="5" key="1">
    <citation type="journal article" date="2019" name="Int. J. Syst. Evol. Microbiol.">
        <title>The Global Catalogue of Microorganisms (GCM) 10K type strain sequencing project: providing services to taxonomists for standard genome sequencing and annotation.</title>
        <authorList>
            <consortium name="The Broad Institute Genomics Platform"/>
            <consortium name="The Broad Institute Genome Sequencing Center for Infectious Disease"/>
            <person name="Wu L."/>
            <person name="Ma J."/>
        </authorList>
    </citation>
    <scope>NUCLEOTIDE SEQUENCE [LARGE SCALE GENOMIC DNA]</scope>
    <source>
        <strain evidence="5">CGMCC 4.7132</strain>
    </source>
</reference>
<dbReference type="InterPro" id="IPR009057">
    <property type="entry name" value="Homeodomain-like_sf"/>
</dbReference>
<evidence type="ECO:0000256" key="1">
    <source>
        <dbReference type="ARBA" id="ARBA00023125"/>
    </source>
</evidence>
<sequence length="201" mass="21872">MAEGRHERADAARNRRAILRATEELLARHRPEQISIEQVAAAAGVGKGTVFHRFGNRMGLMLALMQERALALHEAVQGGPPPLGPGAPPRERLIAFLDAVVEVAGRNKGLLVALGHAVTAPPKSEETPREDHPVYRFWHGHVSALISEERPDLDAELLAHVLLATLHSDPILRLLEQGEAQRLAASLRTLATALLVPPPHR</sequence>
<dbReference type="Gene3D" id="1.10.357.10">
    <property type="entry name" value="Tetracycline Repressor, domain 2"/>
    <property type="match status" value="1"/>
</dbReference>